<dbReference type="EMBL" id="JBGFUD010010482">
    <property type="protein sequence ID" value="MFH4982925.1"/>
    <property type="molecule type" value="Genomic_DNA"/>
</dbReference>
<name>A0ABD6ESI1_9BILA</name>
<comment type="caution">
    <text evidence="1">The sequence shown here is derived from an EMBL/GenBank/DDBJ whole genome shotgun (WGS) entry which is preliminary data.</text>
</comment>
<reference evidence="1 2" key="1">
    <citation type="submission" date="2024-08" db="EMBL/GenBank/DDBJ databases">
        <title>Gnathostoma spinigerum genome.</title>
        <authorList>
            <person name="Gonzalez-Bertolin B."/>
            <person name="Monzon S."/>
            <person name="Zaballos A."/>
            <person name="Jimenez P."/>
            <person name="Dekumyoy P."/>
            <person name="Varona S."/>
            <person name="Cuesta I."/>
            <person name="Sumanam S."/>
            <person name="Adisakwattana P."/>
            <person name="Gasser R.B."/>
            <person name="Hernandez-Gonzalez A."/>
            <person name="Young N.D."/>
            <person name="Perteguer M.J."/>
        </authorList>
    </citation>
    <scope>NUCLEOTIDE SEQUENCE [LARGE SCALE GENOMIC DNA]</scope>
    <source>
        <strain evidence="1">AL3</strain>
        <tissue evidence="1">Liver</tissue>
    </source>
</reference>
<evidence type="ECO:0000313" key="2">
    <source>
        <dbReference type="Proteomes" id="UP001608902"/>
    </source>
</evidence>
<protein>
    <submittedName>
        <fullName evidence="1">Uncharacterized protein</fullName>
    </submittedName>
</protein>
<organism evidence="1 2">
    <name type="scientific">Gnathostoma spinigerum</name>
    <dbReference type="NCBI Taxonomy" id="75299"/>
    <lineage>
        <taxon>Eukaryota</taxon>
        <taxon>Metazoa</taxon>
        <taxon>Ecdysozoa</taxon>
        <taxon>Nematoda</taxon>
        <taxon>Chromadorea</taxon>
        <taxon>Rhabditida</taxon>
        <taxon>Spirurina</taxon>
        <taxon>Gnathostomatomorpha</taxon>
        <taxon>Gnathostomatoidea</taxon>
        <taxon>Gnathostomatidae</taxon>
        <taxon>Gnathostoma</taxon>
    </lineage>
</organism>
<evidence type="ECO:0000313" key="1">
    <source>
        <dbReference type="EMBL" id="MFH4982925.1"/>
    </source>
</evidence>
<accession>A0ABD6ESI1</accession>
<keyword evidence="2" id="KW-1185">Reference proteome</keyword>
<gene>
    <name evidence="1" type="ORF">AB6A40_009634</name>
</gene>
<proteinExistence type="predicted"/>
<dbReference type="AlphaFoldDB" id="A0ABD6ESI1"/>
<dbReference type="Proteomes" id="UP001608902">
    <property type="component" value="Unassembled WGS sequence"/>
</dbReference>
<sequence length="84" mass="8830">MTESKENNAAICGLMPGSFRPAACLTDHHQTSESGGRIAAIACRVDSIASDSGYNAVQSYEEASAPSSPSSISKYNLSDNELFL</sequence>